<proteinExistence type="predicted"/>
<reference evidence="5" key="1">
    <citation type="submission" date="2019-03" db="EMBL/GenBank/DDBJ databases">
        <title>Afifella sp. nov., isolated from activated sludge.</title>
        <authorList>
            <person name="Li Q."/>
            <person name="Liu Y."/>
        </authorList>
    </citation>
    <scope>NUCLEOTIDE SEQUENCE</scope>
    <source>
        <strain evidence="5">L72</strain>
    </source>
</reference>
<dbReference type="InterPro" id="IPR036390">
    <property type="entry name" value="WH_DNA-bd_sf"/>
</dbReference>
<dbReference type="InterPro" id="IPR000524">
    <property type="entry name" value="Tscrpt_reg_HTH_GntR"/>
</dbReference>
<dbReference type="GO" id="GO:0003700">
    <property type="term" value="F:DNA-binding transcription factor activity"/>
    <property type="evidence" value="ECO:0007669"/>
    <property type="project" value="InterPro"/>
</dbReference>
<dbReference type="SUPFAM" id="SSF48008">
    <property type="entry name" value="GntR ligand-binding domain-like"/>
    <property type="match status" value="1"/>
</dbReference>
<dbReference type="SUPFAM" id="SSF46785">
    <property type="entry name" value="Winged helix' DNA-binding domain"/>
    <property type="match status" value="1"/>
</dbReference>
<sequence>MAASLACCIVAEPGCGLRQRFTVPSNSPRISMTDHAAVRKTTAIATAPRPLKAALRVATELRRQIVTGQLRPGDRLPPENALQTQFAISRPTLREALRLLEAQSLITIARGKHGGAKVTSIDLRTIASQVGVFLQIEGTSLDDLWTARTIIEPPAAGMLAARRDPDALLALKANIEGAREASRKDLIRYAGLSAEFSMLIIQHCGNKTIHLLASLIYDLIRRQHEHVTERTLGRPSVDKLRQNSIRSREALVGMLRADPPEAVEEFWRDHLCHMRDLVLTAYEKPRTIDVLGSAPAGAGGAAKAS</sequence>
<dbReference type="PANTHER" id="PTHR43537:SF5">
    <property type="entry name" value="UXU OPERON TRANSCRIPTIONAL REGULATOR"/>
    <property type="match status" value="1"/>
</dbReference>
<dbReference type="InterPro" id="IPR011711">
    <property type="entry name" value="GntR_C"/>
</dbReference>
<dbReference type="SMART" id="SM00345">
    <property type="entry name" value="HTH_GNTR"/>
    <property type="match status" value="1"/>
</dbReference>
<dbReference type="Pfam" id="PF07729">
    <property type="entry name" value="FCD"/>
    <property type="match status" value="1"/>
</dbReference>
<organism evidence="5 6">
    <name type="scientific">Propylenella binzhouense</name>
    <dbReference type="NCBI Taxonomy" id="2555902"/>
    <lineage>
        <taxon>Bacteria</taxon>
        <taxon>Pseudomonadati</taxon>
        <taxon>Pseudomonadota</taxon>
        <taxon>Alphaproteobacteria</taxon>
        <taxon>Hyphomicrobiales</taxon>
        <taxon>Propylenellaceae</taxon>
        <taxon>Propylenella</taxon>
    </lineage>
</organism>
<evidence type="ECO:0000256" key="2">
    <source>
        <dbReference type="ARBA" id="ARBA00023125"/>
    </source>
</evidence>
<dbReference type="Proteomes" id="UP000773614">
    <property type="component" value="Unassembled WGS sequence"/>
</dbReference>
<accession>A0A964T1A0</accession>
<feature type="domain" description="HTH gntR-type" evidence="4">
    <location>
        <begin position="51"/>
        <end position="121"/>
    </location>
</feature>
<keyword evidence="6" id="KW-1185">Reference proteome</keyword>
<dbReference type="SMART" id="SM00895">
    <property type="entry name" value="FCD"/>
    <property type="match status" value="1"/>
</dbReference>
<keyword evidence="2" id="KW-0238">DNA-binding</keyword>
<evidence type="ECO:0000256" key="3">
    <source>
        <dbReference type="ARBA" id="ARBA00023163"/>
    </source>
</evidence>
<dbReference type="Gene3D" id="1.10.10.10">
    <property type="entry name" value="Winged helix-like DNA-binding domain superfamily/Winged helix DNA-binding domain"/>
    <property type="match status" value="1"/>
</dbReference>
<keyword evidence="1" id="KW-0805">Transcription regulation</keyword>
<gene>
    <name evidence="5" type="ORF">E4O86_02460</name>
</gene>
<dbReference type="Gene3D" id="1.20.120.530">
    <property type="entry name" value="GntR ligand-binding domain-like"/>
    <property type="match status" value="1"/>
</dbReference>
<dbReference type="PANTHER" id="PTHR43537">
    <property type="entry name" value="TRANSCRIPTIONAL REGULATOR, GNTR FAMILY"/>
    <property type="match status" value="1"/>
</dbReference>
<name>A0A964T1A0_9HYPH</name>
<dbReference type="InterPro" id="IPR008920">
    <property type="entry name" value="TF_FadR/GntR_C"/>
</dbReference>
<evidence type="ECO:0000259" key="4">
    <source>
        <dbReference type="PROSITE" id="PS50949"/>
    </source>
</evidence>
<evidence type="ECO:0000313" key="5">
    <source>
        <dbReference type="EMBL" id="MYZ46583.1"/>
    </source>
</evidence>
<dbReference type="Pfam" id="PF00392">
    <property type="entry name" value="GntR"/>
    <property type="match status" value="1"/>
</dbReference>
<evidence type="ECO:0000256" key="1">
    <source>
        <dbReference type="ARBA" id="ARBA00023015"/>
    </source>
</evidence>
<dbReference type="PROSITE" id="PS50949">
    <property type="entry name" value="HTH_GNTR"/>
    <property type="match status" value="1"/>
</dbReference>
<dbReference type="CDD" id="cd07377">
    <property type="entry name" value="WHTH_GntR"/>
    <property type="match status" value="1"/>
</dbReference>
<dbReference type="AlphaFoldDB" id="A0A964T1A0"/>
<dbReference type="InterPro" id="IPR036388">
    <property type="entry name" value="WH-like_DNA-bd_sf"/>
</dbReference>
<evidence type="ECO:0000313" key="6">
    <source>
        <dbReference type="Proteomes" id="UP000773614"/>
    </source>
</evidence>
<keyword evidence="3" id="KW-0804">Transcription</keyword>
<dbReference type="PRINTS" id="PR00035">
    <property type="entry name" value="HTHGNTR"/>
</dbReference>
<protein>
    <submittedName>
        <fullName evidence="5">FadR family transcriptional regulator</fullName>
    </submittedName>
</protein>
<dbReference type="EMBL" id="SPKJ01000004">
    <property type="protein sequence ID" value="MYZ46583.1"/>
    <property type="molecule type" value="Genomic_DNA"/>
</dbReference>
<dbReference type="GO" id="GO:0003677">
    <property type="term" value="F:DNA binding"/>
    <property type="evidence" value="ECO:0007669"/>
    <property type="project" value="UniProtKB-KW"/>
</dbReference>
<comment type="caution">
    <text evidence="5">The sequence shown here is derived from an EMBL/GenBank/DDBJ whole genome shotgun (WGS) entry which is preliminary data.</text>
</comment>